<keyword evidence="3" id="KW-1185">Reference proteome</keyword>
<gene>
    <name evidence="2" type="ORF">FFL01_18470</name>
</gene>
<feature type="region of interest" description="Disordered" evidence="1">
    <location>
        <begin position="1"/>
        <end position="95"/>
    </location>
</feature>
<dbReference type="RefSeq" id="WP_073246650.1">
    <property type="nucleotide sequence ID" value="NZ_BJNP01000018.1"/>
</dbReference>
<name>A0A4Y4AVQ9_9FLAO</name>
<proteinExistence type="predicted"/>
<feature type="compositionally biased region" description="Acidic residues" evidence="1">
    <location>
        <begin position="51"/>
        <end position="62"/>
    </location>
</feature>
<evidence type="ECO:0000313" key="3">
    <source>
        <dbReference type="Proteomes" id="UP000316775"/>
    </source>
</evidence>
<protein>
    <submittedName>
        <fullName evidence="2">Uncharacterized protein</fullName>
    </submittedName>
</protein>
<evidence type="ECO:0000313" key="2">
    <source>
        <dbReference type="EMBL" id="GEC72308.1"/>
    </source>
</evidence>
<dbReference type="EMBL" id="BJNP01000018">
    <property type="protein sequence ID" value="GEC72308.1"/>
    <property type="molecule type" value="Genomic_DNA"/>
</dbReference>
<organism evidence="2 3">
    <name type="scientific">Flavobacterium flevense</name>
    <dbReference type="NCBI Taxonomy" id="983"/>
    <lineage>
        <taxon>Bacteria</taxon>
        <taxon>Pseudomonadati</taxon>
        <taxon>Bacteroidota</taxon>
        <taxon>Flavobacteriia</taxon>
        <taxon>Flavobacteriales</taxon>
        <taxon>Flavobacteriaceae</taxon>
        <taxon>Flavobacterium</taxon>
    </lineage>
</organism>
<dbReference type="Proteomes" id="UP000316775">
    <property type="component" value="Unassembled WGS sequence"/>
</dbReference>
<dbReference type="STRING" id="983.SAMN05443543_11092"/>
<sequence>MNLDRRENYNQDDLYSQDSTNRYNTDSDSLDNSFLEDDEQYINPNLHKDDLENDPLEDDDFERENTYRDEFDENLNNDDVNNTDPNDPRIFYPLS</sequence>
<evidence type="ECO:0000256" key="1">
    <source>
        <dbReference type="SAM" id="MobiDB-lite"/>
    </source>
</evidence>
<feature type="compositionally biased region" description="Polar residues" evidence="1">
    <location>
        <begin position="11"/>
        <end position="32"/>
    </location>
</feature>
<comment type="caution">
    <text evidence="2">The sequence shown here is derived from an EMBL/GenBank/DDBJ whole genome shotgun (WGS) entry which is preliminary data.</text>
</comment>
<reference evidence="2 3" key="1">
    <citation type="submission" date="2019-06" db="EMBL/GenBank/DDBJ databases">
        <title>Whole genome shotgun sequence of Flavobacterium flevense NBRC 14960.</title>
        <authorList>
            <person name="Hosoyama A."/>
            <person name="Uohara A."/>
            <person name="Ohji S."/>
            <person name="Ichikawa N."/>
        </authorList>
    </citation>
    <scope>NUCLEOTIDE SEQUENCE [LARGE SCALE GENOMIC DNA]</scope>
    <source>
        <strain evidence="2 3">NBRC 14960</strain>
    </source>
</reference>
<accession>A0A4Y4AVQ9</accession>
<dbReference type="AlphaFoldDB" id="A0A4Y4AVQ9"/>